<evidence type="ECO:0000256" key="1">
    <source>
        <dbReference type="ARBA" id="ARBA00004651"/>
    </source>
</evidence>
<keyword evidence="4 6" id="KW-1133">Transmembrane helix</keyword>
<feature type="domain" description="Major facilitator superfamily (MFS) profile" evidence="7">
    <location>
        <begin position="24"/>
        <end position="418"/>
    </location>
</feature>
<evidence type="ECO:0000256" key="3">
    <source>
        <dbReference type="ARBA" id="ARBA00022692"/>
    </source>
</evidence>
<keyword evidence="9" id="KW-1185">Reference proteome</keyword>
<evidence type="ECO:0000256" key="2">
    <source>
        <dbReference type="ARBA" id="ARBA00022475"/>
    </source>
</evidence>
<dbReference type="InterPro" id="IPR050189">
    <property type="entry name" value="MFS_Efflux_Transporters"/>
</dbReference>
<feature type="transmembrane region" description="Helical" evidence="6">
    <location>
        <begin position="222"/>
        <end position="244"/>
    </location>
</feature>
<comment type="caution">
    <text evidence="8">The sequence shown here is derived from an EMBL/GenBank/DDBJ whole genome shotgun (WGS) entry which is preliminary data.</text>
</comment>
<dbReference type="Gene3D" id="1.20.1250.20">
    <property type="entry name" value="MFS general substrate transporter like domains"/>
    <property type="match status" value="1"/>
</dbReference>
<dbReference type="PANTHER" id="PTHR43124">
    <property type="entry name" value="PURINE EFFLUX PUMP PBUE"/>
    <property type="match status" value="1"/>
</dbReference>
<name>A0AAE3GBI7_9GAMM</name>
<feature type="transmembrane region" description="Helical" evidence="6">
    <location>
        <begin position="145"/>
        <end position="167"/>
    </location>
</feature>
<dbReference type="GO" id="GO:0022857">
    <property type="term" value="F:transmembrane transporter activity"/>
    <property type="evidence" value="ECO:0007669"/>
    <property type="project" value="InterPro"/>
</dbReference>
<reference evidence="8" key="1">
    <citation type="submission" date="2022-03" db="EMBL/GenBank/DDBJ databases">
        <title>Genomic Encyclopedia of Type Strains, Phase III (KMG-III): the genomes of soil and plant-associated and newly described type strains.</title>
        <authorList>
            <person name="Whitman W."/>
        </authorList>
    </citation>
    <scope>NUCLEOTIDE SEQUENCE</scope>
    <source>
        <strain evidence="8">ANL 6-2</strain>
    </source>
</reference>
<sequence>MATAPGARPLHTAGKPSIGILLRLMLPFGFGYYLSHVYRSVNAVIAPDLVRSIGLGAADLGLLTSAFMLAFALAQLPLGVLLDRYGARRVDVALLLLAVMGALLFAVSESVLVLAVGRALMGLGVAACMMAAFKSMTMVLPISWLMPAQGLLVAVGGVGAMTATAPAETLVRLFGWRSVFVLLATATVIAAVCVYLFVPDEEARVRRRTSWRREMAGLKRALLHPFFLAVGPAIGLVQGGFIAIQTLWAGPWLYYVVGLDSTTVSHYLLLIACGMVGGYVFNGFLGAVVIRWGVSPIVIAIVGSAIMLLSLALIILLGPLVPLPIWIVFGFFGTSVVVCFAMIGQQVPGRFVGRVSTAVNFMTFATAFVFQWGIGAMVQFWTPDTGGHYPDSAFKFAFTVTLSVQAAGLVILALSGVRMHQARRQHVSMDT</sequence>
<dbReference type="Pfam" id="PF07690">
    <property type="entry name" value="MFS_1"/>
    <property type="match status" value="1"/>
</dbReference>
<dbReference type="PROSITE" id="PS50850">
    <property type="entry name" value="MFS"/>
    <property type="match status" value="1"/>
</dbReference>
<feature type="transmembrane region" description="Helical" evidence="6">
    <location>
        <begin position="179"/>
        <end position="198"/>
    </location>
</feature>
<dbReference type="InterPro" id="IPR011701">
    <property type="entry name" value="MFS"/>
</dbReference>
<dbReference type="Proteomes" id="UP001205843">
    <property type="component" value="Unassembled WGS sequence"/>
</dbReference>
<evidence type="ECO:0000313" key="9">
    <source>
        <dbReference type="Proteomes" id="UP001205843"/>
    </source>
</evidence>
<dbReference type="EMBL" id="JALJXV010000021">
    <property type="protein sequence ID" value="MCP1677262.1"/>
    <property type="molecule type" value="Genomic_DNA"/>
</dbReference>
<protein>
    <submittedName>
        <fullName evidence="8">MFS family permease</fullName>
    </submittedName>
</protein>
<evidence type="ECO:0000256" key="4">
    <source>
        <dbReference type="ARBA" id="ARBA00022989"/>
    </source>
</evidence>
<dbReference type="PANTHER" id="PTHR43124:SF3">
    <property type="entry name" value="CHLORAMPHENICOL EFFLUX PUMP RV0191"/>
    <property type="match status" value="1"/>
</dbReference>
<dbReference type="SUPFAM" id="SSF103473">
    <property type="entry name" value="MFS general substrate transporter"/>
    <property type="match status" value="1"/>
</dbReference>
<feature type="transmembrane region" description="Helical" evidence="6">
    <location>
        <begin position="355"/>
        <end position="381"/>
    </location>
</feature>
<evidence type="ECO:0000259" key="7">
    <source>
        <dbReference type="PROSITE" id="PS50850"/>
    </source>
</evidence>
<dbReference type="InterPro" id="IPR020846">
    <property type="entry name" value="MFS_dom"/>
</dbReference>
<accession>A0AAE3GBI7</accession>
<feature type="transmembrane region" description="Helical" evidence="6">
    <location>
        <begin position="323"/>
        <end position="343"/>
    </location>
</feature>
<organism evidence="8 9">
    <name type="scientific">Natronocella acetinitrilica</name>
    <dbReference type="NCBI Taxonomy" id="414046"/>
    <lineage>
        <taxon>Bacteria</taxon>
        <taxon>Pseudomonadati</taxon>
        <taxon>Pseudomonadota</taxon>
        <taxon>Gammaproteobacteria</taxon>
        <taxon>Chromatiales</taxon>
        <taxon>Ectothiorhodospiraceae</taxon>
        <taxon>Natronocella</taxon>
    </lineage>
</organism>
<feature type="transmembrane region" description="Helical" evidence="6">
    <location>
        <begin position="264"/>
        <end position="290"/>
    </location>
</feature>
<feature type="transmembrane region" description="Helical" evidence="6">
    <location>
        <begin position="297"/>
        <end position="317"/>
    </location>
</feature>
<evidence type="ECO:0000256" key="6">
    <source>
        <dbReference type="SAM" id="Phobius"/>
    </source>
</evidence>
<comment type="subcellular location">
    <subcellularLocation>
        <location evidence="1">Cell membrane</location>
        <topology evidence="1">Multi-pass membrane protein</topology>
    </subcellularLocation>
</comment>
<dbReference type="InterPro" id="IPR036259">
    <property type="entry name" value="MFS_trans_sf"/>
</dbReference>
<keyword evidence="5 6" id="KW-0472">Membrane</keyword>
<keyword evidence="2" id="KW-1003">Cell membrane</keyword>
<feature type="transmembrane region" description="Helical" evidence="6">
    <location>
        <begin position="90"/>
        <end position="107"/>
    </location>
</feature>
<evidence type="ECO:0000313" key="8">
    <source>
        <dbReference type="EMBL" id="MCP1677262.1"/>
    </source>
</evidence>
<feature type="transmembrane region" description="Helical" evidence="6">
    <location>
        <begin position="20"/>
        <end position="38"/>
    </location>
</feature>
<dbReference type="GO" id="GO:0005886">
    <property type="term" value="C:plasma membrane"/>
    <property type="evidence" value="ECO:0007669"/>
    <property type="project" value="UniProtKB-SubCell"/>
</dbReference>
<feature type="transmembrane region" description="Helical" evidence="6">
    <location>
        <begin position="393"/>
        <end position="414"/>
    </location>
</feature>
<evidence type="ECO:0000256" key="5">
    <source>
        <dbReference type="ARBA" id="ARBA00023136"/>
    </source>
</evidence>
<proteinExistence type="predicted"/>
<keyword evidence="3 6" id="KW-0812">Transmembrane</keyword>
<feature type="transmembrane region" description="Helical" evidence="6">
    <location>
        <begin position="58"/>
        <end position="78"/>
    </location>
</feature>
<dbReference type="AlphaFoldDB" id="A0AAE3GBI7"/>
<gene>
    <name evidence="8" type="ORF">J2T57_004441</name>
</gene>